<keyword evidence="2" id="KW-1185">Reference proteome</keyword>
<dbReference type="EMBL" id="CAQQ02374572">
    <property type="status" value="NOT_ANNOTATED_CDS"/>
    <property type="molecule type" value="Genomic_DNA"/>
</dbReference>
<evidence type="ECO:0000313" key="2">
    <source>
        <dbReference type="Proteomes" id="UP000015102"/>
    </source>
</evidence>
<evidence type="ECO:0000313" key="1">
    <source>
        <dbReference type="EnsemblMetazoa" id="MESCA010006-PA"/>
    </source>
</evidence>
<dbReference type="Pfam" id="PF10504">
    <property type="entry name" value="DUF2452"/>
    <property type="match status" value="1"/>
</dbReference>
<reference evidence="2" key="1">
    <citation type="submission" date="2013-02" db="EMBL/GenBank/DDBJ databases">
        <authorList>
            <person name="Hughes D."/>
        </authorList>
    </citation>
    <scope>NUCLEOTIDE SEQUENCE</scope>
    <source>
        <strain>Durham</strain>
        <strain evidence="2">NC isolate 2 -- Noor lab</strain>
    </source>
</reference>
<dbReference type="STRING" id="36166.T1H1E7"/>
<dbReference type="EnsemblMetazoa" id="MESCA010006-RA">
    <property type="protein sequence ID" value="MESCA010006-PA"/>
    <property type="gene ID" value="MESCA010006"/>
</dbReference>
<dbReference type="PANTHER" id="PTHR14553">
    <property type="entry name" value="UNCHARACTERIZED PROTEIN C1ORF50"/>
    <property type="match status" value="1"/>
</dbReference>
<dbReference type="AlphaFoldDB" id="T1H1E7"/>
<dbReference type="Proteomes" id="UP000015102">
    <property type="component" value="Unassembled WGS sequence"/>
</dbReference>
<reference evidence="1" key="2">
    <citation type="submission" date="2015-06" db="UniProtKB">
        <authorList>
            <consortium name="EnsemblMetazoa"/>
        </authorList>
    </citation>
    <scope>IDENTIFICATION</scope>
</reference>
<organism evidence="1 2">
    <name type="scientific">Megaselia scalaris</name>
    <name type="common">Humpbacked fly</name>
    <name type="synonym">Phora scalaris</name>
    <dbReference type="NCBI Taxonomy" id="36166"/>
    <lineage>
        <taxon>Eukaryota</taxon>
        <taxon>Metazoa</taxon>
        <taxon>Ecdysozoa</taxon>
        <taxon>Arthropoda</taxon>
        <taxon>Hexapoda</taxon>
        <taxon>Insecta</taxon>
        <taxon>Pterygota</taxon>
        <taxon>Neoptera</taxon>
        <taxon>Endopterygota</taxon>
        <taxon>Diptera</taxon>
        <taxon>Brachycera</taxon>
        <taxon>Muscomorpha</taxon>
        <taxon>Platypezoidea</taxon>
        <taxon>Phoridae</taxon>
        <taxon>Megaseliini</taxon>
        <taxon>Megaselia</taxon>
    </lineage>
</organism>
<dbReference type="InterPro" id="IPR019534">
    <property type="entry name" value="DUF2452"/>
</dbReference>
<dbReference type="HOGENOM" id="CLU_2624794_0_0_1"/>
<accession>T1H1E7</accession>
<protein>
    <submittedName>
        <fullName evidence="1">Uncharacterized protein</fullName>
    </submittedName>
</protein>
<proteinExistence type="predicted"/>
<name>T1H1E7_MEGSC</name>
<sequence>MAEDKLTYQVAVKKAQLVERNPTGLLNPLRVSAHDEMDIISLANQIQTADANLKHNATGKLAIILDQIRMLQAKPNKF</sequence>
<dbReference type="PANTHER" id="PTHR14553:SF1">
    <property type="entry name" value="SIMILAR TO CHROMOSOME 1 OPEN READING FRAME 50"/>
    <property type="match status" value="1"/>
</dbReference>